<protein>
    <submittedName>
        <fullName evidence="1">Uncharacterized protein</fullName>
    </submittedName>
</protein>
<dbReference type="EMBL" id="JADWDJ010000014">
    <property type="protein sequence ID" value="KAG5270151.1"/>
    <property type="molecule type" value="Genomic_DNA"/>
</dbReference>
<comment type="caution">
    <text evidence="1">The sequence shown here is derived from an EMBL/GenBank/DDBJ whole genome shotgun (WGS) entry which is preliminary data.</text>
</comment>
<accession>A0AAV6G8F8</accession>
<dbReference type="AlphaFoldDB" id="A0AAV6G8F8"/>
<reference evidence="1" key="1">
    <citation type="submission" date="2020-10" db="EMBL/GenBank/DDBJ databases">
        <title>Chromosome-scale genome assembly of the Allis shad, Alosa alosa.</title>
        <authorList>
            <person name="Margot Z."/>
            <person name="Christophe K."/>
            <person name="Cabau C."/>
            <person name="Louis A."/>
            <person name="Berthelot C."/>
            <person name="Parey E."/>
            <person name="Roest Crollius H."/>
            <person name="Montfort J."/>
            <person name="Robinson-Rechavi M."/>
            <person name="Bucao C."/>
            <person name="Bouchez O."/>
            <person name="Gislard M."/>
            <person name="Lluch J."/>
            <person name="Milhes M."/>
            <person name="Lampietro C."/>
            <person name="Lopez Roques C."/>
            <person name="Donnadieu C."/>
            <person name="Braasch I."/>
            <person name="Desvignes T."/>
            <person name="Postlethwait J."/>
            <person name="Bobe J."/>
            <person name="Guiguen Y."/>
        </authorList>
    </citation>
    <scope>NUCLEOTIDE SEQUENCE</scope>
    <source>
        <strain evidence="1">M-15738</strain>
        <tissue evidence="1">Blood</tissue>
    </source>
</reference>
<proteinExistence type="predicted"/>
<organism evidence="1 2">
    <name type="scientific">Alosa alosa</name>
    <name type="common">allis shad</name>
    <dbReference type="NCBI Taxonomy" id="278164"/>
    <lineage>
        <taxon>Eukaryota</taxon>
        <taxon>Metazoa</taxon>
        <taxon>Chordata</taxon>
        <taxon>Craniata</taxon>
        <taxon>Vertebrata</taxon>
        <taxon>Euteleostomi</taxon>
        <taxon>Actinopterygii</taxon>
        <taxon>Neopterygii</taxon>
        <taxon>Teleostei</taxon>
        <taxon>Clupei</taxon>
        <taxon>Clupeiformes</taxon>
        <taxon>Clupeoidei</taxon>
        <taxon>Clupeidae</taxon>
        <taxon>Alosa</taxon>
    </lineage>
</organism>
<keyword evidence="2" id="KW-1185">Reference proteome</keyword>
<dbReference type="Proteomes" id="UP000823561">
    <property type="component" value="Chromosome 14"/>
</dbReference>
<evidence type="ECO:0000313" key="1">
    <source>
        <dbReference type="EMBL" id="KAG5270151.1"/>
    </source>
</evidence>
<evidence type="ECO:0000313" key="2">
    <source>
        <dbReference type="Proteomes" id="UP000823561"/>
    </source>
</evidence>
<gene>
    <name evidence="1" type="ORF">AALO_G00189320</name>
</gene>
<sequence length="98" mass="10755">MSHTGDCNRRSQQFRLQHCHVARQGNIMTGPSIHSQPIELLYSHTADQALSDQTGAHLMAWAAHRVAEGRSRWEANIGPSGSGVSVTTAEHVVTERAR</sequence>
<name>A0AAV6G8F8_9TELE</name>